<dbReference type="GO" id="GO:0070985">
    <property type="term" value="C:transcription factor TFIIK complex"/>
    <property type="evidence" value="ECO:0007669"/>
    <property type="project" value="InterPro"/>
</dbReference>
<evidence type="ECO:0000313" key="19">
    <source>
        <dbReference type="EMBL" id="VTJ72720.1"/>
    </source>
</evidence>
<evidence type="ECO:0000313" key="20">
    <source>
        <dbReference type="Proteomes" id="UP000335636"/>
    </source>
</evidence>
<dbReference type="EMBL" id="WJEC01006662">
    <property type="protein sequence ID" value="KAF7471991.1"/>
    <property type="molecule type" value="Genomic_DNA"/>
</dbReference>
<evidence type="ECO:0000256" key="10">
    <source>
        <dbReference type="ARBA" id="ARBA00029738"/>
    </source>
</evidence>
<evidence type="ECO:0000256" key="5">
    <source>
        <dbReference type="ARBA" id="ARBA00022553"/>
    </source>
</evidence>
<feature type="compositionally biased region" description="Basic and acidic residues" evidence="16">
    <location>
        <begin position="13"/>
        <end position="22"/>
    </location>
</feature>
<dbReference type="EC" id="2.7.11.23" evidence="2"/>
<evidence type="ECO:0000256" key="12">
    <source>
        <dbReference type="PIRSR" id="PIRSR637770-1"/>
    </source>
</evidence>
<dbReference type="GO" id="GO:0045944">
    <property type="term" value="P:positive regulation of transcription by RNA polymerase II"/>
    <property type="evidence" value="ECO:0007669"/>
    <property type="project" value="TreeGrafter"/>
</dbReference>
<dbReference type="Gene3D" id="1.10.510.10">
    <property type="entry name" value="Transferase(Phosphotransferase) domain 1"/>
    <property type="match status" value="1"/>
</dbReference>
<dbReference type="GO" id="GO:0005524">
    <property type="term" value="F:ATP binding"/>
    <property type="evidence" value="ECO:0007669"/>
    <property type="project" value="UniProtKB-UniRule"/>
</dbReference>
<dbReference type="AlphaFoldDB" id="A0A5E4BUN1"/>
<feature type="active site" description="Proton acceptor" evidence="12">
    <location>
        <position position="190"/>
    </location>
</feature>
<evidence type="ECO:0000256" key="6">
    <source>
        <dbReference type="ARBA" id="ARBA00022679"/>
    </source>
</evidence>
<comment type="catalytic activity">
    <reaction evidence="11">
        <text>[DNA-directed RNA polymerase] + ATP = phospho-[DNA-directed RNA polymerase] + ADP + H(+)</text>
        <dbReference type="Rhea" id="RHEA:10216"/>
        <dbReference type="Rhea" id="RHEA-COMP:11321"/>
        <dbReference type="Rhea" id="RHEA-COMP:11322"/>
        <dbReference type="ChEBI" id="CHEBI:15378"/>
        <dbReference type="ChEBI" id="CHEBI:30616"/>
        <dbReference type="ChEBI" id="CHEBI:43176"/>
        <dbReference type="ChEBI" id="CHEBI:68546"/>
        <dbReference type="ChEBI" id="CHEBI:456216"/>
        <dbReference type="EC" id="2.7.11.23"/>
    </reaction>
</comment>
<feature type="domain" description="Protein kinase" evidence="17">
    <location>
        <begin position="90"/>
        <end position="348"/>
    </location>
</feature>
<reference evidence="19 20" key="1">
    <citation type="submission" date="2019-04" db="EMBL/GenBank/DDBJ databases">
        <authorList>
            <person name="Alioto T."/>
            <person name="Alioto T."/>
        </authorList>
    </citation>
    <scope>NUCLEOTIDE SEQUENCE [LARGE SCALE GENOMIC DNA]</scope>
</reference>
<feature type="binding site" evidence="13">
    <location>
        <begin position="96"/>
        <end position="104"/>
    </location>
    <ligand>
        <name>ATP</name>
        <dbReference type="ChEBI" id="CHEBI:30616"/>
    </ligand>
</feature>
<comment type="similarity">
    <text evidence="1">Belongs to the protein kinase superfamily. CMGC Ser/Thr protein kinase family. CDC2/CDKX subfamily.</text>
</comment>
<evidence type="ECO:0000256" key="13">
    <source>
        <dbReference type="PIRSR" id="PIRSR637770-2"/>
    </source>
</evidence>
<dbReference type="Gene3D" id="3.30.200.20">
    <property type="entry name" value="Phosphorylase Kinase, domain 1"/>
    <property type="match status" value="2"/>
</dbReference>
<proteinExistence type="inferred from homology"/>
<reference evidence="18" key="2">
    <citation type="submission" date="2020-08" db="EMBL/GenBank/DDBJ databases">
        <authorList>
            <person name="Shumante A."/>
            <person name="Zimin A.V."/>
            <person name="Puiu D."/>
            <person name="Salzberg S.L."/>
        </authorList>
    </citation>
    <scope>NUCLEOTIDE SEQUENCE</scope>
    <source>
        <strain evidence="18">WC2-LM</strain>
        <tissue evidence="18">Liver</tissue>
    </source>
</reference>
<dbReference type="PANTHER" id="PTHR24056">
    <property type="entry name" value="CELL DIVISION PROTEIN KINASE"/>
    <property type="match status" value="1"/>
</dbReference>
<dbReference type="InterPro" id="IPR000719">
    <property type="entry name" value="Prot_kinase_dom"/>
</dbReference>
<dbReference type="GO" id="GO:0005737">
    <property type="term" value="C:cytoplasm"/>
    <property type="evidence" value="ECO:0007669"/>
    <property type="project" value="TreeGrafter"/>
</dbReference>
<keyword evidence="7 13" id="KW-0547">Nucleotide-binding</keyword>
<keyword evidence="4 15" id="KW-0723">Serine/threonine-protein kinase</keyword>
<keyword evidence="9 13" id="KW-0067">ATP-binding</keyword>
<dbReference type="InterPro" id="IPR050108">
    <property type="entry name" value="CDK"/>
</dbReference>
<name>A0A5E4BUN1_MARMO</name>
<evidence type="ECO:0000256" key="1">
    <source>
        <dbReference type="ARBA" id="ARBA00006485"/>
    </source>
</evidence>
<keyword evidence="8" id="KW-0418">Kinase</keyword>
<dbReference type="FunFam" id="1.10.510.10:FF:000097">
    <property type="entry name" value="Putative cyclin-dependent kinase 7"/>
    <property type="match status" value="1"/>
</dbReference>
<gene>
    <name evidence="18" type="ORF">GHT09_017022</name>
    <name evidence="19" type="ORF">MONAX_5E032803</name>
</gene>
<evidence type="ECO:0000256" key="16">
    <source>
        <dbReference type="SAM" id="MobiDB-lite"/>
    </source>
</evidence>
<dbReference type="PROSITE" id="PS00107">
    <property type="entry name" value="PROTEIN_KINASE_ATP"/>
    <property type="match status" value="1"/>
</dbReference>
<evidence type="ECO:0000259" key="17">
    <source>
        <dbReference type="PROSITE" id="PS50011"/>
    </source>
</evidence>
<dbReference type="Proteomes" id="UP000662637">
    <property type="component" value="Unassembled WGS sequence"/>
</dbReference>
<dbReference type="PANTHER" id="PTHR24056:SF0">
    <property type="entry name" value="CYCLIN-DEPENDENT KINASE 7"/>
    <property type="match status" value="1"/>
</dbReference>
<dbReference type="InterPro" id="IPR008271">
    <property type="entry name" value="Ser/Thr_kinase_AS"/>
</dbReference>
<evidence type="ECO:0000256" key="7">
    <source>
        <dbReference type="ARBA" id="ARBA00022741"/>
    </source>
</evidence>
<evidence type="ECO:0000256" key="4">
    <source>
        <dbReference type="ARBA" id="ARBA00022527"/>
    </source>
</evidence>
<evidence type="ECO:0000313" key="18">
    <source>
        <dbReference type="EMBL" id="KAF7471991.1"/>
    </source>
</evidence>
<keyword evidence="6" id="KW-0808">Transferase</keyword>
<evidence type="ECO:0000256" key="2">
    <source>
        <dbReference type="ARBA" id="ARBA00012409"/>
    </source>
</evidence>
<dbReference type="GO" id="GO:0008353">
    <property type="term" value="F:RNA polymerase II CTD heptapeptide repeat kinase activity"/>
    <property type="evidence" value="ECO:0007669"/>
    <property type="project" value="UniProtKB-EC"/>
</dbReference>
<evidence type="ECO:0000256" key="14">
    <source>
        <dbReference type="PROSITE-ProRule" id="PRU10141"/>
    </source>
</evidence>
<dbReference type="SUPFAM" id="SSF56112">
    <property type="entry name" value="Protein kinase-like (PK-like)"/>
    <property type="match status" value="1"/>
</dbReference>
<feature type="region of interest" description="Disordered" evidence="16">
    <location>
        <begin position="1"/>
        <end position="24"/>
    </location>
</feature>
<keyword evidence="5" id="KW-0597">Phosphoprotein</keyword>
<dbReference type="Pfam" id="PF00069">
    <property type="entry name" value="Pkinase"/>
    <property type="match status" value="1"/>
</dbReference>
<evidence type="ECO:0000256" key="3">
    <source>
        <dbReference type="ARBA" id="ARBA00013901"/>
    </source>
</evidence>
<dbReference type="GO" id="GO:0004693">
    <property type="term" value="F:cyclin-dependent protein serine/threonine kinase activity"/>
    <property type="evidence" value="ECO:0007669"/>
    <property type="project" value="TreeGrafter"/>
</dbReference>
<dbReference type="EMBL" id="CABDUW010000638">
    <property type="protein sequence ID" value="VTJ72720.1"/>
    <property type="molecule type" value="Genomic_DNA"/>
</dbReference>
<dbReference type="InterPro" id="IPR037770">
    <property type="entry name" value="CDK7"/>
</dbReference>
<dbReference type="Proteomes" id="UP000335636">
    <property type="component" value="Unassembled WGS sequence"/>
</dbReference>
<evidence type="ECO:0000256" key="9">
    <source>
        <dbReference type="ARBA" id="ARBA00022840"/>
    </source>
</evidence>
<dbReference type="SMART" id="SM00220">
    <property type="entry name" value="S_TKc"/>
    <property type="match status" value="1"/>
</dbReference>
<feature type="binding site" evidence="13">
    <location>
        <position position="119"/>
    </location>
    <ligand>
        <name>ATP</name>
        <dbReference type="ChEBI" id="CHEBI:30616"/>
    </ligand>
</feature>
<feature type="binding site" evidence="14">
    <location>
        <position position="120"/>
    </location>
    <ligand>
        <name>ATP</name>
        <dbReference type="ChEBI" id="CHEBI:30616"/>
    </ligand>
</feature>
<protein>
    <recommendedName>
        <fullName evidence="3">Cyclin-dependent kinase 7</fullName>
        <ecNumber evidence="2">2.7.11.23</ecNumber>
    </recommendedName>
    <alternativeName>
        <fullName evidence="10">Cell division protein kinase 7</fullName>
    </alternativeName>
</protein>
<organism evidence="19 20">
    <name type="scientific">Marmota monax</name>
    <name type="common">Woodchuck</name>
    <dbReference type="NCBI Taxonomy" id="9995"/>
    <lineage>
        <taxon>Eukaryota</taxon>
        <taxon>Metazoa</taxon>
        <taxon>Chordata</taxon>
        <taxon>Craniata</taxon>
        <taxon>Vertebrata</taxon>
        <taxon>Euteleostomi</taxon>
        <taxon>Mammalia</taxon>
        <taxon>Eutheria</taxon>
        <taxon>Euarchontoglires</taxon>
        <taxon>Glires</taxon>
        <taxon>Rodentia</taxon>
        <taxon>Sciuromorpha</taxon>
        <taxon>Sciuridae</taxon>
        <taxon>Xerinae</taxon>
        <taxon>Marmotini</taxon>
        <taxon>Marmota</taxon>
    </lineage>
</organism>
<evidence type="ECO:0000256" key="15">
    <source>
        <dbReference type="RuleBase" id="RU000304"/>
    </source>
</evidence>
<accession>A0A5E4BUN1</accession>
<dbReference type="PROSITE" id="PS50011">
    <property type="entry name" value="PROTEIN_KINASE_DOM"/>
    <property type="match status" value="1"/>
</dbReference>
<sequence>MIKQSLKTLRFPHQQESHDQGRRRLQSRVSLALVGAGCARAPLTATPLTPEVGAELIGVSAQRTEVAVGRFQSGFERLMALDVKSRAKRYEKLDFLGEGQFATVYKARDKNTNQIVAIKKELSHPNIIGLLDAFGHKSNISLVFDFMETDLEVIIKDNSLVLTPSHIKAYMLMTLQGLEYLHQHWILHRDLKPNNLLLDENGVLKLADFGLAKSFGSPNRAYTHQVVTRWYRAPELLFGARMYGVGVDMWAVGCILAELLLRVPFLPGDSDLDQLTRIFETLGTPTEEQWPDMCSLPDYVTFKSFPGIPLQHIFIAAGDDLLDLIQGLFLFNPCTRITATQALKTKYFSNRPGPTPGCQLPRPNCPVETLKEQSNPAMATKRKRTEALEQGGLPKKLIF</sequence>
<dbReference type="InterPro" id="IPR017441">
    <property type="entry name" value="Protein_kinase_ATP_BS"/>
</dbReference>
<keyword evidence="20" id="KW-1185">Reference proteome</keyword>
<dbReference type="CDD" id="cd07841">
    <property type="entry name" value="STKc_CDK7"/>
    <property type="match status" value="1"/>
</dbReference>
<dbReference type="InterPro" id="IPR011009">
    <property type="entry name" value="Kinase-like_dom_sf"/>
</dbReference>
<evidence type="ECO:0000256" key="8">
    <source>
        <dbReference type="ARBA" id="ARBA00022777"/>
    </source>
</evidence>
<dbReference type="PROSITE" id="PS00108">
    <property type="entry name" value="PROTEIN_KINASE_ST"/>
    <property type="match status" value="1"/>
</dbReference>
<evidence type="ECO:0000256" key="11">
    <source>
        <dbReference type="ARBA" id="ARBA00049280"/>
    </source>
</evidence>